<sequence>MSPNWALAWPSAYVLSSGTQALALYLYPSCLPIRDLIHARESVEIHDQKLSEWSHSCRGVILEDLTRLTHPVSYPRRA</sequence>
<accession>A0A067T7Z6</accession>
<evidence type="ECO:0000313" key="1">
    <source>
        <dbReference type="EMBL" id="KDR78442.1"/>
    </source>
</evidence>
<proteinExistence type="predicted"/>
<gene>
    <name evidence="1" type="ORF">GALMADRAFT_223804</name>
</gene>
<dbReference type="AlphaFoldDB" id="A0A067T7Z6"/>
<name>A0A067T7Z6_GALM3</name>
<dbReference type="Proteomes" id="UP000027222">
    <property type="component" value="Unassembled WGS sequence"/>
</dbReference>
<reference evidence="2" key="1">
    <citation type="journal article" date="2014" name="Proc. Natl. Acad. Sci. U.S.A.">
        <title>Extensive sampling of basidiomycete genomes demonstrates inadequacy of the white-rot/brown-rot paradigm for wood decay fungi.</title>
        <authorList>
            <person name="Riley R."/>
            <person name="Salamov A.A."/>
            <person name="Brown D.W."/>
            <person name="Nagy L.G."/>
            <person name="Floudas D."/>
            <person name="Held B.W."/>
            <person name="Levasseur A."/>
            <person name="Lombard V."/>
            <person name="Morin E."/>
            <person name="Otillar R."/>
            <person name="Lindquist E.A."/>
            <person name="Sun H."/>
            <person name="LaButti K.M."/>
            <person name="Schmutz J."/>
            <person name="Jabbour D."/>
            <person name="Luo H."/>
            <person name="Baker S.E."/>
            <person name="Pisabarro A.G."/>
            <person name="Walton J.D."/>
            <person name="Blanchette R.A."/>
            <person name="Henrissat B."/>
            <person name="Martin F."/>
            <person name="Cullen D."/>
            <person name="Hibbett D.S."/>
            <person name="Grigoriev I.V."/>
        </authorList>
    </citation>
    <scope>NUCLEOTIDE SEQUENCE [LARGE SCALE GENOMIC DNA]</scope>
    <source>
        <strain evidence="2">CBS 339.88</strain>
    </source>
</reference>
<keyword evidence="2" id="KW-1185">Reference proteome</keyword>
<evidence type="ECO:0000313" key="2">
    <source>
        <dbReference type="Proteomes" id="UP000027222"/>
    </source>
</evidence>
<organism evidence="1 2">
    <name type="scientific">Galerina marginata (strain CBS 339.88)</name>
    <dbReference type="NCBI Taxonomy" id="685588"/>
    <lineage>
        <taxon>Eukaryota</taxon>
        <taxon>Fungi</taxon>
        <taxon>Dikarya</taxon>
        <taxon>Basidiomycota</taxon>
        <taxon>Agaricomycotina</taxon>
        <taxon>Agaricomycetes</taxon>
        <taxon>Agaricomycetidae</taxon>
        <taxon>Agaricales</taxon>
        <taxon>Agaricineae</taxon>
        <taxon>Strophariaceae</taxon>
        <taxon>Galerina</taxon>
    </lineage>
</organism>
<dbReference type="HOGENOM" id="CLU_2622211_0_0_1"/>
<dbReference type="EMBL" id="KL142374">
    <property type="protein sequence ID" value="KDR78442.1"/>
    <property type="molecule type" value="Genomic_DNA"/>
</dbReference>
<protein>
    <submittedName>
        <fullName evidence="1">Uncharacterized protein</fullName>
    </submittedName>
</protein>